<accession>A0A6C0DIS3</accession>
<dbReference type="AlphaFoldDB" id="A0A6C0DIS3"/>
<organism evidence="1">
    <name type="scientific">viral metagenome</name>
    <dbReference type="NCBI Taxonomy" id="1070528"/>
    <lineage>
        <taxon>unclassified sequences</taxon>
        <taxon>metagenomes</taxon>
        <taxon>organismal metagenomes</taxon>
    </lineage>
</organism>
<name>A0A6C0DIS3_9ZZZZ</name>
<evidence type="ECO:0000313" key="1">
    <source>
        <dbReference type="EMBL" id="QHT16321.1"/>
    </source>
</evidence>
<protein>
    <submittedName>
        <fullName evidence="1">Uncharacterized protein</fullName>
    </submittedName>
</protein>
<dbReference type="EMBL" id="MN739620">
    <property type="protein sequence ID" value="QHT16321.1"/>
    <property type="molecule type" value="Genomic_DNA"/>
</dbReference>
<sequence length="427" mass="49756">MNLNSFSHTYSNTSQNHPLQHNSQNYLLYNKYVSIHSEDRDILAYPNSSEFEIELPEDILNISTMKLFSWTFPSNYNTFSKLNSNITMFFKFINPYHPAANGEQDLLQNAIANALNYYNDSTNYPKDTKDIGYYKIIIEEGFYNPTQFTTELTNKFNDAVTKVVTKYMIDNNLFSELNEFQKTGGYTRFIIVYNNVSQKIWFGNQCDSFELLNEMIFLSNRVDNFICKRNQLPDFSNWGLPSNVGLERTNVNSIEPVDVKTSNYIRFYYGDVVKPNDNGYWLTPPVDNNGVPLKNAIVQYIECPYKINIFGPSHFYMEIQKYNSIDETEPYNVNNFTLTTNETNGIVNSAFAKIPIISTPLTQYYDGPSNAYKFFNPPIERIRRLKFKLRYHNGTLVDFSTFPYSFTIEFTTLLPMINRSVKFVDNI</sequence>
<reference evidence="1" key="1">
    <citation type="journal article" date="2020" name="Nature">
        <title>Giant virus diversity and host interactions through global metagenomics.</title>
        <authorList>
            <person name="Schulz F."/>
            <person name="Roux S."/>
            <person name="Paez-Espino D."/>
            <person name="Jungbluth S."/>
            <person name="Walsh D.A."/>
            <person name="Denef V.J."/>
            <person name="McMahon K.D."/>
            <person name="Konstantinidis K.T."/>
            <person name="Eloe-Fadrosh E.A."/>
            <person name="Kyrpides N.C."/>
            <person name="Woyke T."/>
        </authorList>
    </citation>
    <scope>NUCLEOTIDE SEQUENCE</scope>
    <source>
        <strain evidence="1">GVMAG-M-3300023174-182</strain>
    </source>
</reference>
<proteinExistence type="predicted"/>